<name>A0A1Y4QVS8_9ENTE</name>
<reference evidence="2" key="1">
    <citation type="submission" date="2017-04" db="EMBL/GenBank/DDBJ databases">
        <title>Function of individual gut microbiota members based on whole genome sequencing of pure cultures obtained from chicken caecum.</title>
        <authorList>
            <person name="Medvecky M."/>
            <person name="Cejkova D."/>
            <person name="Polansky O."/>
            <person name="Karasova D."/>
            <person name="Kubasova T."/>
            <person name="Cizek A."/>
            <person name="Rychlik I."/>
        </authorList>
    </citation>
    <scope>NUCLEOTIDE SEQUENCE [LARGE SCALE GENOMIC DNA]</scope>
    <source>
        <strain evidence="2">An144</strain>
    </source>
</reference>
<sequence>MKKWLILLLGLFILGGCGKSSQPLSEKQAAKVFVESVIYNKSQNSFEENFVDGSAIVNEMKHSKDGEFSKALVAQMSQAAAMSNEQAEKLTDSLKQALKTQTSYKIKNIKSQKDNHYRVTYEIYGVDFIGSVGKALKVSFEKITNDSAYADNEEKAQEILFNAMNEEIKKTQKIKDPVEVKIDLVQKDGKWDIPSSQQKNIQSLITAFWVGFSDEKDVATALSQAVADLY</sequence>
<dbReference type="Proteomes" id="UP000196074">
    <property type="component" value="Unassembled WGS sequence"/>
</dbReference>
<dbReference type="RefSeq" id="WP_087215768.1">
    <property type="nucleotide sequence ID" value="NZ_NFLC01000023.1"/>
</dbReference>
<evidence type="ECO:0000313" key="2">
    <source>
        <dbReference type="Proteomes" id="UP000196074"/>
    </source>
</evidence>
<accession>A0A1Y4QVS8</accession>
<dbReference type="EMBL" id="NFLC01000023">
    <property type="protein sequence ID" value="OUQ09438.1"/>
    <property type="molecule type" value="Genomic_DNA"/>
</dbReference>
<protein>
    <submittedName>
        <fullName evidence="1">DUF5105 domain-containing protein</fullName>
    </submittedName>
</protein>
<organism evidence="1 2">
    <name type="scientific">Enterococcus cecorum</name>
    <dbReference type="NCBI Taxonomy" id="44008"/>
    <lineage>
        <taxon>Bacteria</taxon>
        <taxon>Bacillati</taxon>
        <taxon>Bacillota</taxon>
        <taxon>Bacilli</taxon>
        <taxon>Lactobacillales</taxon>
        <taxon>Enterococcaceae</taxon>
        <taxon>Enterococcus</taxon>
    </lineage>
</organism>
<evidence type="ECO:0000313" key="1">
    <source>
        <dbReference type="EMBL" id="OUQ09438.1"/>
    </source>
</evidence>
<gene>
    <name evidence="1" type="ORF">B5E88_09970</name>
</gene>
<comment type="caution">
    <text evidence="1">The sequence shown here is derived from an EMBL/GenBank/DDBJ whole genome shotgun (WGS) entry which is preliminary data.</text>
</comment>
<dbReference type="PROSITE" id="PS51257">
    <property type="entry name" value="PROKAR_LIPOPROTEIN"/>
    <property type="match status" value="1"/>
</dbReference>
<dbReference type="AlphaFoldDB" id="A0A1Y4QVS8"/>
<proteinExistence type="predicted"/>